<reference evidence="2 3" key="1">
    <citation type="submission" date="2014-04" db="EMBL/GenBank/DDBJ databases">
        <authorList>
            <consortium name="DOE Joint Genome Institute"/>
            <person name="Kuo A."/>
            <person name="Kohler A."/>
            <person name="Nagy L.G."/>
            <person name="Floudas D."/>
            <person name="Copeland A."/>
            <person name="Barry K.W."/>
            <person name="Cichocki N."/>
            <person name="Veneault-Fourrey C."/>
            <person name="LaButti K."/>
            <person name="Lindquist E.A."/>
            <person name="Lipzen A."/>
            <person name="Lundell T."/>
            <person name="Morin E."/>
            <person name="Murat C."/>
            <person name="Sun H."/>
            <person name="Tunlid A."/>
            <person name="Henrissat B."/>
            <person name="Grigoriev I.V."/>
            <person name="Hibbett D.S."/>
            <person name="Martin F."/>
            <person name="Nordberg H.P."/>
            <person name="Cantor M.N."/>
            <person name="Hua S.X."/>
        </authorList>
    </citation>
    <scope>NUCLEOTIDE SEQUENCE [LARGE SCALE GENOMIC DNA]</scope>
    <source>
        <strain evidence="2 3">Foug A</strain>
    </source>
</reference>
<protein>
    <submittedName>
        <fullName evidence="2">Uncharacterized protein</fullName>
    </submittedName>
</protein>
<evidence type="ECO:0000313" key="3">
    <source>
        <dbReference type="Proteomes" id="UP000053989"/>
    </source>
</evidence>
<feature type="region of interest" description="Disordered" evidence="1">
    <location>
        <begin position="1"/>
        <end position="39"/>
    </location>
</feature>
<dbReference type="AlphaFoldDB" id="A0A0C3DD95"/>
<organism evidence="2 3">
    <name type="scientific">Scleroderma citrinum Foug A</name>
    <dbReference type="NCBI Taxonomy" id="1036808"/>
    <lineage>
        <taxon>Eukaryota</taxon>
        <taxon>Fungi</taxon>
        <taxon>Dikarya</taxon>
        <taxon>Basidiomycota</taxon>
        <taxon>Agaricomycotina</taxon>
        <taxon>Agaricomycetes</taxon>
        <taxon>Agaricomycetidae</taxon>
        <taxon>Boletales</taxon>
        <taxon>Sclerodermatineae</taxon>
        <taxon>Sclerodermataceae</taxon>
        <taxon>Scleroderma</taxon>
    </lineage>
</organism>
<name>A0A0C3DD95_9AGAM</name>
<feature type="compositionally biased region" description="Polar residues" evidence="1">
    <location>
        <begin position="8"/>
        <end position="39"/>
    </location>
</feature>
<dbReference type="EMBL" id="KN822156">
    <property type="protein sequence ID" value="KIM54374.1"/>
    <property type="molecule type" value="Genomic_DNA"/>
</dbReference>
<evidence type="ECO:0000256" key="1">
    <source>
        <dbReference type="SAM" id="MobiDB-lite"/>
    </source>
</evidence>
<reference evidence="3" key="2">
    <citation type="submission" date="2015-01" db="EMBL/GenBank/DDBJ databases">
        <title>Evolutionary Origins and Diversification of the Mycorrhizal Mutualists.</title>
        <authorList>
            <consortium name="DOE Joint Genome Institute"/>
            <consortium name="Mycorrhizal Genomics Consortium"/>
            <person name="Kohler A."/>
            <person name="Kuo A."/>
            <person name="Nagy L.G."/>
            <person name="Floudas D."/>
            <person name="Copeland A."/>
            <person name="Barry K.W."/>
            <person name="Cichocki N."/>
            <person name="Veneault-Fourrey C."/>
            <person name="LaButti K."/>
            <person name="Lindquist E.A."/>
            <person name="Lipzen A."/>
            <person name="Lundell T."/>
            <person name="Morin E."/>
            <person name="Murat C."/>
            <person name="Riley R."/>
            <person name="Ohm R."/>
            <person name="Sun H."/>
            <person name="Tunlid A."/>
            <person name="Henrissat B."/>
            <person name="Grigoriev I.V."/>
            <person name="Hibbett D.S."/>
            <person name="Martin F."/>
        </authorList>
    </citation>
    <scope>NUCLEOTIDE SEQUENCE [LARGE SCALE GENOMIC DNA]</scope>
    <source>
        <strain evidence="3">Foug A</strain>
    </source>
</reference>
<proteinExistence type="predicted"/>
<evidence type="ECO:0000313" key="2">
    <source>
        <dbReference type="EMBL" id="KIM54374.1"/>
    </source>
</evidence>
<dbReference type="HOGENOM" id="CLU_2484619_0_0_1"/>
<keyword evidence="3" id="KW-1185">Reference proteome</keyword>
<dbReference type="InParanoid" id="A0A0C3DD95"/>
<gene>
    <name evidence="2" type="ORF">SCLCIDRAFT_1222077</name>
</gene>
<sequence length="87" mass="10115">MIPKKKNQQNLEKSMDDTASNCGAYTDHPQSQSHLQNQTTHLLRIRHRSQQNGPSRQRISNWTAHTFAPNAHCFTQHIEFSFLRCGR</sequence>
<accession>A0A0C3DD95</accession>
<dbReference type="Proteomes" id="UP000053989">
    <property type="component" value="Unassembled WGS sequence"/>
</dbReference>